<organism evidence="2 3">
    <name type="scientific">Paratrimastix pyriformis</name>
    <dbReference type="NCBI Taxonomy" id="342808"/>
    <lineage>
        <taxon>Eukaryota</taxon>
        <taxon>Metamonada</taxon>
        <taxon>Preaxostyla</taxon>
        <taxon>Paratrimastigidae</taxon>
        <taxon>Paratrimastix</taxon>
    </lineage>
</organism>
<proteinExistence type="predicted"/>
<accession>A0ABQ8UDG1</accession>
<keyword evidence="1" id="KW-0812">Transmembrane</keyword>
<feature type="transmembrane region" description="Helical" evidence="1">
    <location>
        <begin position="20"/>
        <end position="43"/>
    </location>
</feature>
<comment type="caution">
    <text evidence="2">The sequence shown here is derived from an EMBL/GenBank/DDBJ whole genome shotgun (WGS) entry which is preliminary data.</text>
</comment>
<keyword evidence="1" id="KW-1133">Transmembrane helix</keyword>
<evidence type="ECO:0000256" key="1">
    <source>
        <dbReference type="SAM" id="Phobius"/>
    </source>
</evidence>
<protein>
    <submittedName>
        <fullName evidence="2">Cobinamide adenolsyltransferase</fullName>
    </submittedName>
</protein>
<dbReference type="Proteomes" id="UP001141327">
    <property type="component" value="Unassembled WGS sequence"/>
</dbReference>
<dbReference type="InterPro" id="IPR003724">
    <property type="entry name" value="CblAdoTrfase_CobA"/>
</dbReference>
<sequence length="222" mass="23481">MADPGRGYVHIYTGNGKGKTTAAIGLCIRALGAGFSVFFGQFLKGSRPEGRPATSELAVLNRLAESMPLTVRQWGSGQFIMGKPSPQECADAARGLQEVAPSVCPAHAPHLPLTPGGPFFFLLAHAVPATAWWDQVAALWALGPACPRLVVLDEAMVAVEVGALGSPEVVALLNSRPSHVEVVLTGRGTDPVLLARADLVTEMREVRHYFARGLPARTGIEL</sequence>
<dbReference type="PIRSF" id="PIRSF015617">
    <property type="entry name" value="Adensltrnsf_CobA"/>
    <property type="match status" value="1"/>
</dbReference>
<keyword evidence="3" id="KW-1185">Reference proteome</keyword>
<evidence type="ECO:0000313" key="2">
    <source>
        <dbReference type="EMBL" id="KAJ4456833.1"/>
    </source>
</evidence>
<reference evidence="2" key="1">
    <citation type="journal article" date="2022" name="bioRxiv">
        <title>Genomics of Preaxostyla Flagellates Illuminates Evolutionary Transitions and the Path Towards Mitochondrial Loss.</title>
        <authorList>
            <person name="Novak L.V.F."/>
            <person name="Treitli S.C."/>
            <person name="Pyrih J."/>
            <person name="Halakuc P."/>
            <person name="Pipaliya S.V."/>
            <person name="Vacek V."/>
            <person name="Brzon O."/>
            <person name="Soukal P."/>
            <person name="Eme L."/>
            <person name="Dacks J.B."/>
            <person name="Karnkowska A."/>
            <person name="Elias M."/>
            <person name="Hampl V."/>
        </authorList>
    </citation>
    <scope>NUCLEOTIDE SEQUENCE</scope>
    <source>
        <strain evidence="2">RCP-MX</strain>
    </source>
</reference>
<dbReference type="EMBL" id="JAPMOS010000060">
    <property type="protein sequence ID" value="KAJ4456833.1"/>
    <property type="molecule type" value="Genomic_DNA"/>
</dbReference>
<name>A0ABQ8UDG1_9EUKA</name>
<gene>
    <name evidence="2" type="ORF">PAPYR_7859</name>
</gene>
<dbReference type="Pfam" id="PF02572">
    <property type="entry name" value="CobA_CobO_BtuR"/>
    <property type="match status" value="2"/>
</dbReference>
<evidence type="ECO:0000313" key="3">
    <source>
        <dbReference type="Proteomes" id="UP001141327"/>
    </source>
</evidence>
<dbReference type="InterPro" id="IPR027417">
    <property type="entry name" value="P-loop_NTPase"/>
</dbReference>
<keyword evidence="1" id="KW-0472">Membrane</keyword>
<dbReference type="PANTHER" id="PTHR46638">
    <property type="entry name" value="CORRINOID ADENOSYLTRANSFERASE"/>
    <property type="match status" value="1"/>
</dbReference>
<dbReference type="Gene3D" id="3.40.50.300">
    <property type="entry name" value="P-loop containing nucleotide triphosphate hydrolases"/>
    <property type="match status" value="2"/>
</dbReference>
<dbReference type="PANTHER" id="PTHR46638:SF1">
    <property type="entry name" value="CORRINOID ADENOSYLTRANSFERASE"/>
    <property type="match status" value="1"/>
</dbReference>
<dbReference type="SUPFAM" id="SSF52540">
    <property type="entry name" value="P-loop containing nucleoside triphosphate hydrolases"/>
    <property type="match status" value="2"/>
</dbReference>